<evidence type="ECO:0000313" key="3">
    <source>
        <dbReference type="Proteomes" id="UP000650467"/>
    </source>
</evidence>
<protein>
    <submittedName>
        <fullName evidence="2">Uncharacterized protein</fullName>
    </submittedName>
</protein>
<dbReference type="Proteomes" id="UP000650467">
    <property type="component" value="Unassembled WGS sequence"/>
</dbReference>
<evidence type="ECO:0000313" key="2">
    <source>
        <dbReference type="EMBL" id="KAG2443944.1"/>
    </source>
</evidence>
<comment type="caution">
    <text evidence="2">The sequence shown here is derived from an EMBL/GenBank/DDBJ whole genome shotgun (WGS) entry which is preliminary data.</text>
</comment>
<proteinExistence type="predicted"/>
<dbReference type="EMBL" id="JAEHOC010000003">
    <property type="protein sequence ID" value="KAG2443944.1"/>
    <property type="molecule type" value="Genomic_DNA"/>
</dbReference>
<feature type="region of interest" description="Disordered" evidence="1">
    <location>
        <begin position="4083"/>
        <end position="4104"/>
    </location>
</feature>
<feature type="compositionally biased region" description="Polar residues" evidence="1">
    <location>
        <begin position="3962"/>
        <end position="3972"/>
    </location>
</feature>
<keyword evidence="3" id="KW-1185">Reference proteome</keyword>
<name>A0A835WAU2_CHLIN</name>
<organism evidence="2 3">
    <name type="scientific">Chlamydomonas incerta</name>
    <dbReference type="NCBI Taxonomy" id="51695"/>
    <lineage>
        <taxon>Eukaryota</taxon>
        <taxon>Viridiplantae</taxon>
        <taxon>Chlorophyta</taxon>
        <taxon>core chlorophytes</taxon>
        <taxon>Chlorophyceae</taxon>
        <taxon>CS clade</taxon>
        <taxon>Chlamydomonadales</taxon>
        <taxon>Chlamydomonadaceae</taxon>
        <taxon>Chlamydomonas</taxon>
    </lineage>
</organism>
<gene>
    <name evidence="2" type="ORF">HXX76_002283</name>
</gene>
<feature type="region of interest" description="Disordered" evidence="1">
    <location>
        <begin position="3953"/>
        <end position="3972"/>
    </location>
</feature>
<evidence type="ECO:0000256" key="1">
    <source>
        <dbReference type="SAM" id="MobiDB-lite"/>
    </source>
</evidence>
<accession>A0A835WAU2</accession>
<reference evidence="2" key="1">
    <citation type="journal article" date="2020" name="bioRxiv">
        <title>Comparative genomics of Chlamydomonas.</title>
        <authorList>
            <person name="Craig R.J."/>
            <person name="Hasan A.R."/>
            <person name="Ness R.W."/>
            <person name="Keightley P.D."/>
        </authorList>
    </citation>
    <scope>NUCLEOTIDE SEQUENCE</scope>
    <source>
        <strain evidence="2">SAG 7.73</strain>
    </source>
</reference>
<sequence>MTRETIYGKDGSGCLDNIDKVPSSELFKNTAYTSGTFAADTSAGASITFSISVPGNVLSTDGWMYIKVSNWFAIFPVKVPSCTNNPVIESVTFYYKVQILWDFPADSTLAGVRPYTCSPPSTLAYIINNNGIPIPTDAPVANFYTFSITANSDRSFKVVFPTGTVLASGVSTTVSEVLGSLNFATDNNIDANSATPLSPLKVTRSFTVNGKVRVTSVSDANPKSCAGADSPDPAVSVKLVSTEFPAPGTSPAYTQTTTAAANNFVQAVKPYSPIAVSLDSFDSAKYFTSSAFQTAVSLTDLAATANLDLCSPTPLQACLTLGKKIPVTIAGDVRKELNGNTASNHPAEGLYTCGEVTVTLYLGTGATKTLVTSTTTSSGSYTFTNAIKINEGDTPTFTVVVSSLASPWSFYQSTDTATATATSGITATANSLTAGTVYVTRTFSLSGKVRLALPTDTMSSCVALNSKGAPVTALTAVNVGGAPVTYTDGATAAANFEKTGISASSTATLVELTGFDTDLYYSSSSFVSSVSVDDFTTEFDACTPPQPDVCLTLGKKIPVTIAGDVRKELNGNTASNHPAEGLYTCGEVTVTLYLGTGATKTLVTSTTTSSGSYTFTNAIKINEGDTPTFTVVVSSLASPWSFYQSTDTATATATSGITATANSLTAGTVYVTRTFSLSGKVRLALPTDTMSSCVALNSKGAPVTALTAVNVGGAPVTYTDGATAAANFEKTGISASSTATLVELTGFDTDLYYSSSSFVSSVSVDDFTTEFDACTPPQPDVCLTLGKKIPVTIAGDVRKELNGNTASNHPAEGLYTCGEVTVTLYLGTGATKTLVTSTTTSSGSYTFTNAIKINEGDTPTFTVVVSSLASPWSFYQSTDTATATATSGITATANSLTAGTVYVTRTFSLSGKVRLALPTDTMSSCVALNSKGAPVTALTAVNVGGAPVTYTDGATAAANFEKTGISASSTATLVELTGFDTDLYYSSSSFVSSVSVDDFTTEFDACTPPQPDVCLTLGKKIPVTIAGDVRKELNGNTASNHPAEGLYTCGEVTVTLYLGTGATKTLVTSTTTSSGSYTFTNAIKINEGDTPTFTVVVSSLASPWSFYQSTDTATATATSGITATANSLTAGTVYVTRTFSLSGKVRLALPTDTMSSCVALNSKGAPVTALTAVNVGGAPVTYTDGATAAANFEKTGISASSTATLVELTGFDTDLYYSSSSFVSSVSVDDFTTEFDACTPPEPDVCLTLGKKIPVTIAGDVRKELNGNTASNHPAEGLYTCGEVTVTLYLGTGATKTLVTSTTTSSGSYTFTNAIKINEGDTPTFTVVVSSLASPWSFYQSTDTATATATSGITATANSLTAGTVYVTRTFSLSGKVRLALPTDTMSSCVALNSKGAPVTALTAVNVGGAPVTYTDGATAAANFEKTGISASSTATLVELTGFDTDLYYSSSSFVSSVSVDDFTTEFDACTPPEPDVCLTLGKKIPVTIAGDVRKELNGNTASNHPAEGLYTCGEVTVTLYLGTGATKTLVTSTTTSSGSYTFTNAIKINEGDTPTFTVVVSSLASPWSFYQSTDTATATATSGITATANSLTAGTVYVTRTFSLSGKVRLALPTDTMSSCVALNSKGAPVTALTAVNVGGAPVTYTDGATAAANFEKTGISASSTATLVELTGFDTDLYYSSSSFVSSVSVDDFTTEFDACTPPQPDVCLTLGKKIPVTIAGDVRKELNGNTASNHPAEGLYTCGEVTVTLYLGTGATKTLVTSTTTSSGSYTFTNAIKINEGDTPTFTVVVSSLASPWSFYQSTDTATATATSGITATANSLTAGTVYVTRTFSLSGKVRLALPTDTMSSCVALNSKGAPVTALTAVNVGGAPVTYTDGATAAANFEKTGISASSTATLVELTGFDTDLYYSSSSFVSSVSVDDFTTEFDACTPPQPDVCLTLGKKIPVTIAGDVRKELNGNTASNHPAEGLYTCGEVTVTLYLGTGATKTLVTSTTTSSGSYTFTNAIKINEGDTPTFTVVVSSLASPWSFYQSTDTATATATSGITATANSLTAGTVYVTRTFSLSGKVRLALPTDTMSSCVALNSKGAPVTALTAVNVGGAPVTYTDGATAAANFEKTGISASSTATLVELTGFDTDLYYSSSSFVSSVSVDDFTTEFDACTPPQPDVCLTLGKKIPVTIAGDVRKELNGNTASNHPAEGLYTCGEVTVTLYLGTGATKTLVTSTTTSSGSYTFTNAIKINEGDTPTFTVVVSSLASPWSFYQSTDTATATATSGITATANSLTAGTVYVTRTFSLSGKVRLALPTDTMSSCVALNSKGAPVTALTAVNVGGAPVTYTDGATAAANFEKTGISASSTATLVELTGFDTDLYYSSSSFVSSVSVDDFTTEFDACTPPQPDVCLTLGKKIPVTIAGDVRKELNGNTASNHPAEGLYTCGEVTVTLYLGTGATKTLVTSTTTSSGSYTFTNAIKINEGDTPTFTVVVSSLASPWSFYQSTDTATATATSGITATANSLTAGTVYVTRTFSLSGKVRLALPTDTMSSCVALNSKGAPVTALTAVNVGGAPVTYTDGATAAANFEKTGISASSTATLVELTGFDTDLYYSSSSFVSSVSVDDFTTEFDACTPPQPDVCLTLGKKIPVTIAGDVRKELNGNTASNHPAEGLYTCGEVTVTLYLGTGATKTLVTSTTTSSGSYTFTNAIKINEGDTPTFTVVVSSLASPWSFYQSTDTATATATSGITATANSLTAGTVYVTRTFSLSGKVRLALPTDTMSSCVALNSKGAPVTALTAVNVGGAPVTYTDGATAAANFEKTGISASSTATLVELTGFDTDLYYSSSSFVSSVSVDDFTTEFDACTPPQPDVCLTLGKKIPVTIAGDVRKELNGNTASNHPAEGLYTCGEVTVTLYLGTGATKTLVTSTTTSSGSYTFTNAIKINEGDTPTFTVVVSSLASPWSFYQSTDTATATATSGITATANSLTAGTVYVTRTFSLSGKVRLALPTDTMSSCVALNSKGAPVTALTAVNVGGAPVTYTDGATAAANFEKTGISASSTATLVELTGFDTDLYYSSSSFVSSVSVDDFTTEFDACTPPQPDVCLTLGKKIPVTIAGDVRKELNGNTASNHPAEGLYTCGEVTVTLYLGTGATKTLVTSTTTSSGSYTFTNAIKINEGDTPTFTVVVSSLASPWSFYQSTDTATATATSGITATANSLTAGTVYVTRTFSLSGKVRLALPTDTMSSCVALNSKGAPVTALTAVNVGGAPVTYTDGATAAANFEKTGISASSTATLVELTGFDTDLYYSSSSFVSSVSVDDFTTEFDACTPPQPDVCLTLGKKVTITVSGEVWTELDGNTANTVTNLETKFACARGSMQAQLIEGTTVLETVNVDGGAYTFTARRVNEGDQPSYSVKLINPPSPFSSYNGVDTVSVALSGPVTADITPTAPKLYLTRTFEVQPSLRYDVAATKASTPAARCSLPTAKTPRAGDVTVTENTQTLSLKATSTVQYGSLASPAYTDTYSVSVAGVHPLIDTAAAGLFTSSSFALSSVILDTDAVCSATPTDVCLTVALNPIQVNLVANWGFSWLTSTQTYSCGATTASVNRGAVSFTGTGSTALTGIYPGDAVPVTAVSLADAFASFKDTYSFNVETSSTTMSLIQTFTFEVVRTWTITGAIKLDQREVWPVTDNDNVAVCNGLSSTPAPASGDLTLLVAGSSPTLSGAGTFSVSNVGATAATATAGYTVKTEANTRLYGVPFRNTATINFGSNLCAASIPVCLSVGSLVPLSGRIWLESRPDATSWTYSSAEDSIFACSIPYVPEGLNGAPLVGPVGTSSSTTGTFSNPLGLVGRSYRVMMPPTSGLSSTVSTCIANTVALGPQTSGYEKALPGWTATSIIFNFPRATDGLGPGYGLTIGYWRAQVESLGTCSGAPKEIVTRILRKVSTPQQAFSPPGFLPAGTVGTAPTTQKPANLITGTTDPARLSAAITIFGNCGGEQAQLKCQLLGLEMSWFLNVVADEMSKEAAWTSANIPSIVPPTTPFRQLRAGDQVIQWNKIIEGENKLGATGTSALTTQITQWNEKGYPSGGSPKICQGKATGRHRRMAL</sequence>